<protein>
    <recommendedName>
        <fullName evidence="2">Fibronectin type-III domain-containing protein</fullName>
    </recommendedName>
</protein>
<name>A0A814U3E7_9BILA</name>
<organism evidence="3 4">
    <name type="scientific">Adineta steineri</name>
    <dbReference type="NCBI Taxonomy" id="433720"/>
    <lineage>
        <taxon>Eukaryota</taxon>
        <taxon>Metazoa</taxon>
        <taxon>Spiralia</taxon>
        <taxon>Gnathifera</taxon>
        <taxon>Rotifera</taxon>
        <taxon>Eurotatoria</taxon>
        <taxon>Bdelloidea</taxon>
        <taxon>Adinetida</taxon>
        <taxon>Adinetidae</taxon>
        <taxon>Adineta</taxon>
    </lineage>
</organism>
<dbReference type="CDD" id="cd00063">
    <property type="entry name" value="FN3"/>
    <property type="match status" value="1"/>
</dbReference>
<dbReference type="SMART" id="SM00248">
    <property type="entry name" value="ANK"/>
    <property type="match status" value="5"/>
</dbReference>
<gene>
    <name evidence="3" type="ORF">JYZ213_LOCUS25149</name>
</gene>
<dbReference type="SUPFAM" id="SSF49265">
    <property type="entry name" value="Fibronectin type III"/>
    <property type="match status" value="1"/>
</dbReference>
<dbReference type="InterPro" id="IPR036116">
    <property type="entry name" value="FN3_sf"/>
</dbReference>
<feature type="repeat" description="ANK" evidence="1">
    <location>
        <begin position="302"/>
        <end position="334"/>
    </location>
</feature>
<feature type="repeat" description="ANK" evidence="1">
    <location>
        <begin position="157"/>
        <end position="189"/>
    </location>
</feature>
<dbReference type="Gene3D" id="2.60.40.10">
    <property type="entry name" value="Immunoglobulins"/>
    <property type="match status" value="1"/>
</dbReference>
<evidence type="ECO:0000313" key="4">
    <source>
        <dbReference type="Proteomes" id="UP000663845"/>
    </source>
</evidence>
<dbReference type="PROSITE" id="PS50297">
    <property type="entry name" value="ANK_REP_REGION"/>
    <property type="match status" value="1"/>
</dbReference>
<accession>A0A814U3E7</accession>
<evidence type="ECO:0000313" key="3">
    <source>
        <dbReference type="EMBL" id="CAF1169859.1"/>
    </source>
</evidence>
<keyword evidence="1" id="KW-0040">ANK repeat</keyword>
<dbReference type="Pfam" id="PF12796">
    <property type="entry name" value="Ank_2"/>
    <property type="match status" value="2"/>
</dbReference>
<reference evidence="3" key="1">
    <citation type="submission" date="2021-02" db="EMBL/GenBank/DDBJ databases">
        <authorList>
            <person name="Nowell W R."/>
        </authorList>
    </citation>
    <scope>NUCLEOTIDE SEQUENCE</scope>
</reference>
<dbReference type="AlphaFoldDB" id="A0A814U3E7"/>
<comment type="caution">
    <text evidence="3">The sequence shown here is derived from an EMBL/GenBank/DDBJ whole genome shotgun (WGS) entry which is preliminary data.</text>
</comment>
<dbReference type="PROSITE" id="PS50853">
    <property type="entry name" value="FN3"/>
    <property type="match status" value="1"/>
</dbReference>
<feature type="repeat" description="ANK" evidence="1">
    <location>
        <begin position="267"/>
        <end position="300"/>
    </location>
</feature>
<sequence>MTGRLERPAVPVLVNATHHSIELEWEHVLKQDKQRPENRRLFDEESGLAHSGSLIYLHQRDKKAASIWESIYTGSALGFKIENLKPNNQYEYRIQCKSGLTGERSEWSPILLAPTIPEPMNGETVFKAIQLPGKDQLEKLLTILGHGNHLLEHPDKDGNLPLMHACAKHDVAKVELLVKAGAKVNSSISSGKTALMVAASAGFTKACAFLLENDANLYAVDENGTTILHRSIDSKNLETITVIINKLNSEKNEALKESEMNKEVGQHKWTPLYRAIIHDCNKEIIELLLKNGANPECEDKTTNTTGLQMAVIRGNLLTTELLIEKGANPKALSKTGKTLQQLASSTNKPDLMNYVDSLPGATKT</sequence>
<dbReference type="Gene3D" id="1.25.40.20">
    <property type="entry name" value="Ankyrin repeat-containing domain"/>
    <property type="match status" value="2"/>
</dbReference>
<dbReference type="PROSITE" id="PS50088">
    <property type="entry name" value="ANK_REPEAT"/>
    <property type="match status" value="4"/>
</dbReference>
<dbReference type="PANTHER" id="PTHR24183:SF1">
    <property type="entry name" value="FIBRONECTIN TYPE 3 AND ANKYRIN REPEAT DOMAINS PROTEIN 1"/>
    <property type="match status" value="1"/>
</dbReference>
<dbReference type="GO" id="GO:0005634">
    <property type="term" value="C:nucleus"/>
    <property type="evidence" value="ECO:0007669"/>
    <property type="project" value="TreeGrafter"/>
</dbReference>
<dbReference type="SMART" id="SM00060">
    <property type="entry name" value="FN3"/>
    <property type="match status" value="1"/>
</dbReference>
<dbReference type="InterPro" id="IPR036770">
    <property type="entry name" value="Ankyrin_rpt-contain_sf"/>
</dbReference>
<dbReference type="InterPro" id="IPR002110">
    <property type="entry name" value="Ankyrin_rpt"/>
</dbReference>
<dbReference type="EMBL" id="CAJNOG010000318">
    <property type="protein sequence ID" value="CAF1169859.1"/>
    <property type="molecule type" value="Genomic_DNA"/>
</dbReference>
<dbReference type="InterPro" id="IPR013783">
    <property type="entry name" value="Ig-like_fold"/>
</dbReference>
<dbReference type="InterPro" id="IPR003961">
    <property type="entry name" value="FN3_dom"/>
</dbReference>
<dbReference type="GO" id="GO:0042981">
    <property type="term" value="P:regulation of apoptotic process"/>
    <property type="evidence" value="ECO:0007669"/>
    <property type="project" value="TreeGrafter"/>
</dbReference>
<dbReference type="Proteomes" id="UP000663845">
    <property type="component" value="Unassembled WGS sequence"/>
</dbReference>
<evidence type="ECO:0000256" key="1">
    <source>
        <dbReference type="PROSITE-ProRule" id="PRU00023"/>
    </source>
</evidence>
<dbReference type="SUPFAM" id="SSF48403">
    <property type="entry name" value="Ankyrin repeat"/>
    <property type="match status" value="1"/>
</dbReference>
<proteinExistence type="predicted"/>
<evidence type="ECO:0000259" key="2">
    <source>
        <dbReference type="PROSITE" id="PS50853"/>
    </source>
</evidence>
<feature type="domain" description="Fibronectin type-III" evidence="2">
    <location>
        <begin position="7"/>
        <end position="119"/>
    </location>
</feature>
<feature type="repeat" description="ANK" evidence="1">
    <location>
        <begin position="190"/>
        <end position="222"/>
    </location>
</feature>
<dbReference type="PANTHER" id="PTHR24183">
    <property type="entry name" value="FIBRONECTIN TYPE 3 AND ANKYRIN REPEAT DOMAINS PROTEIN 1"/>
    <property type="match status" value="1"/>
</dbReference>